<keyword evidence="3" id="KW-0238">DNA-binding</keyword>
<dbReference type="PROSITE" id="PS50931">
    <property type="entry name" value="HTH_LYSR"/>
    <property type="match status" value="1"/>
</dbReference>
<evidence type="ECO:0000256" key="3">
    <source>
        <dbReference type="ARBA" id="ARBA00023125"/>
    </source>
</evidence>
<dbReference type="InterPro" id="IPR000847">
    <property type="entry name" value="LysR_HTH_N"/>
</dbReference>
<accession>A0ABT2S3R1</accession>
<evidence type="ECO:0000313" key="7">
    <source>
        <dbReference type="Proteomes" id="UP001207605"/>
    </source>
</evidence>
<name>A0ABT2S3R1_9FIRM</name>
<dbReference type="EMBL" id="JAOQJV010000002">
    <property type="protein sequence ID" value="MCU6699204.1"/>
    <property type="molecule type" value="Genomic_DNA"/>
</dbReference>
<dbReference type="PRINTS" id="PR00039">
    <property type="entry name" value="HTHLYSR"/>
</dbReference>
<reference evidence="6 7" key="1">
    <citation type="journal article" date="2021" name="ISME Commun">
        <title>Automated analysis of genomic sequences facilitates high-throughput and comprehensive description of bacteria.</title>
        <authorList>
            <person name="Hitch T.C.A."/>
        </authorList>
    </citation>
    <scope>NUCLEOTIDE SEQUENCE [LARGE SCALE GENOMIC DNA]</scope>
    <source>
        <strain evidence="6 7">Sanger_02</strain>
    </source>
</reference>
<comment type="similarity">
    <text evidence="1">Belongs to the LysR transcriptional regulatory family.</text>
</comment>
<organism evidence="6 7">
    <name type="scientific">Dorea ammoniilytica</name>
    <dbReference type="NCBI Taxonomy" id="2981788"/>
    <lineage>
        <taxon>Bacteria</taxon>
        <taxon>Bacillati</taxon>
        <taxon>Bacillota</taxon>
        <taxon>Clostridia</taxon>
        <taxon>Lachnospirales</taxon>
        <taxon>Lachnospiraceae</taxon>
        <taxon>Dorea</taxon>
    </lineage>
</organism>
<protein>
    <submittedName>
        <fullName evidence="6">LysR family transcriptional regulator</fullName>
    </submittedName>
</protein>
<feature type="domain" description="HTH lysR-type" evidence="5">
    <location>
        <begin position="1"/>
        <end position="58"/>
    </location>
</feature>
<evidence type="ECO:0000313" key="6">
    <source>
        <dbReference type="EMBL" id="MCU6699204.1"/>
    </source>
</evidence>
<dbReference type="InterPro" id="IPR005119">
    <property type="entry name" value="LysR_subst-bd"/>
</dbReference>
<dbReference type="PANTHER" id="PTHR30346">
    <property type="entry name" value="TRANSCRIPTIONAL DUAL REGULATOR HCAR-RELATED"/>
    <property type="match status" value="1"/>
</dbReference>
<evidence type="ECO:0000256" key="1">
    <source>
        <dbReference type="ARBA" id="ARBA00009437"/>
    </source>
</evidence>
<dbReference type="CDD" id="cd05466">
    <property type="entry name" value="PBP2_LTTR_substrate"/>
    <property type="match status" value="1"/>
</dbReference>
<dbReference type="InterPro" id="IPR036388">
    <property type="entry name" value="WH-like_DNA-bd_sf"/>
</dbReference>
<comment type="caution">
    <text evidence="6">The sequence shown here is derived from an EMBL/GenBank/DDBJ whole genome shotgun (WGS) entry which is preliminary data.</text>
</comment>
<dbReference type="SUPFAM" id="SSF46785">
    <property type="entry name" value="Winged helix' DNA-binding domain"/>
    <property type="match status" value="1"/>
</dbReference>
<evidence type="ECO:0000256" key="4">
    <source>
        <dbReference type="ARBA" id="ARBA00023163"/>
    </source>
</evidence>
<dbReference type="Gene3D" id="3.40.190.10">
    <property type="entry name" value="Periplasmic binding protein-like II"/>
    <property type="match status" value="2"/>
</dbReference>
<evidence type="ECO:0000259" key="5">
    <source>
        <dbReference type="PROSITE" id="PS50931"/>
    </source>
</evidence>
<sequence length="295" mass="33852">MTIFQIECFLAVAEHLNFARAATQLNVSQPAITRQIHTLEAELGTQLFIRSTRMVRLTENGRIFQSDAQLIVNTSRRSVQRFASQDESKIIDFHIGCANPLHMELLSNALEQMKDIYPMLHPKVLILPETHFPDALKREALDVAVGFHAPGVKDSLHYKELCRPHFACLFRDTLPLNQKHQVTADDLNDYAIILYDPGVISPTIYNGQWEYAKDKKPSQLYYCETTENALLLADAGYGVALLPDIRLPAYQHLTKRTLCNNDIYSFGLYYKSYRNKPYLRDFIRILHGDESTFQT</sequence>
<dbReference type="Pfam" id="PF03466">
    <property type="entry name" value="LysR_substrate"/>
    <property type="match status" value="1"/>
</dbReference>
<dbReference type="Proteomes" id="UP001207605">
    <property type="component" value="Unassembled WGS sequence"/>
</dbReference>
<dbReference type="Gene3D" id="1.10.10.10">
    <property type="entry name" value="Winged helix-like DNA-binding domain superfamily/Winged helix DNA-binding domain"/>
    <property type="match status" value="1"/>
</dbReference>
<dbReference type="SUPFAM" id="SSF53850">
    <property type="entry name" value="Periplasmic binding protein-like II"/>
    <property type="match status" value="1"/>
</dbReference>
<evidence type="ECO:0000256" key="2">
    <source>
        <dbReference type="ARBA" id="ARBA00023015"/>
    </source>
</evidence>
<dbReference type="RefSeq" id="WP_262580892.1">
    <property type="nucleotide sequence ID" value="NZ_JAOQJV010000002.1"/>
</dbReference>
<keyword evidence="2" id="KW-0805">Transcription regulation</keyword>
<keyword evidence="7" id="KW-1185">Reference proteome</keyword>
<proteinExistence type="inferred from homology"/>
<dbReference type="PANTHER" id="PTHR30346:SF0">
    <property type="entry name" value="HCA OPERON TRANSCRIPTIONAL ACTIVATOR HCAR"/>
    <property type="match status" value="1"/>
</dbReference>
<dbReference type="Pfam" id="PF00126">
    <property type="entry name" value="HTH_1"/>
    <property type="match status" value="1"/>
</dbReference>
<dbReference type="InterPro" id="IPR036390">
    <property type="entry name" value="WH_DNA-bd_sf"/>
</dbReference>
<gene>
    <name evidence="6" type="ORF">OCV65_02990</name>
</gene>
<keyword evidence="4" id="KW-0804">Transcription</keyword>